<gene>
    <name evidence="1" type="ORF">SDC9_138943</name>
</gene>
<comment type="caution">
    <text evidence="1">The sequence shown here is derived from an EMBL/GenBank/DDBJ whole genome shotgun (WGS) entry which is preliminary data.</text>
</comment>
<dbReference type="EMBL" id="VSSQ01038816">
    <property type="protein sequence ID" value="MPM91809.1"/>
    <property type="molecule type" value="Genomic_DNA"/>
</dbReference>
<accession>A0A645DRC6</accession>
<dbReference type="AlphaFoldDB" id="A0A645DRC6"/>
<reference evidence="1" key="1">
    <citation type="submission" date="2019-08" db="EMBL/GenBank/DDBJ databases">
        <authorList>
            <person name="Kucharzyk K."/>
            <person name="Murdoch R.W."/>
            <person name="Higgins S."/>
            <person name="Loffler F."/>
        </authorList>
    </citation>
    <scope>NUCLEOTIDE SEQUENCE</scope>
</reference>
<protein>
    <submittedName>
        <fullName evidence="1">Uncharacterized protein</fullName>
    </submittedName>
</protein>
<proteinExistence type="predicted"/>
<sequence length="137" mass="15372">MIRKGIAAACEESGISDRQIMLLDGSTEENAVKLEELLTFGVEFDGVVFYSFFRVLYEMVAAKLDLREKCRVVCDESALPEEFSFTGYVIDYLLDDAAKTLVDNLLQQVSGADAPVIAEKIGYRLHFYQDGKPCINR</sequence>
<name>A0A645DRC6_9ZZZZ</name>
<organism evidence="1">
    <name type="scientific">bioreactor metagenome</name>
    <dbReference type="NCBI Taxonomy" id="1076179"/>
    <lineage>
        <taxon>unclassified sequences</taxon>
        <taxon>metagenomes</taxon>
        <taxon>ecological metagenomes</taxon>
    </lineage>
</organism>
<evidence type="ECO:0000313" key="1">
    <source>
        <dbReference type="EMBL" id="MPM91809.1"/>
    </source>
</evidence>